<dbReference type="InterPro" id="IPR009562">
    <property type="entry name" value="DUF1178"/>
</dbReference>
<dbReference type="EMBL" id="WVTD01000002">
    <property type="protein sequence ID" value="MYL96820.1"/>
    <property type="molecule type" value="Genomic_DNA"/>
</dbReference>
<accession>A0A7X4K665</accession>
<dbReference type="Proteomes" id="UP000465810">
    <property type="component" value="Unassembled WGS sequence"/>
</dbReference>
<protein>
    <submittedName>
        <fullName evidence="2">DUF1178 family protein</fullName>
    </submittedName>
</protein>
<sequence>MIVYDLECRTGQHRFEGWFKSSDDYTRQQERGYVSCPHCGSGEVGKAVQAPRLARKGNQLPEGQAGRPAPVPAPSSKMTAIAPAPVPEPPPQVVEMIQTLAKLQAAALESSRFVGDKFADNARAIHYGESEAESIHGQATVEEARELVDEGIAVLPLLLPVVPPEKAN</sequence>
<proteinExistence type="predicted"/>
<keyword evidence="3" id="KW-1185">Reference proteome</keyword>
<name>A0A7X4K665_9SPHN</name>
<reference evidence="2 3" key="1">
    <citation type="submission" date="2019-12" db="EMBL/GenBank/DDBJ databases">
        <authorList>
            <person name="Feng G."/>
            <person name="Zhu H."/>
        </authorList>
    </citation>
    <scope>NUCLEOTIDE SEQUENCE [LARGE SCALE GENOMIC DNA]</scope>
    <source>
        <strain evidence="2 3">FGD1</strain>
    </source>
</reference>
<organism evidence="2 3">
    <name type="scientific">Novosphingobium silvae</name>
    <dbReference type="NCBI Taxonomy" id="2692619"/>
    <lineage>
        <taxon>Bacteria</taxon>
        <taxon>Pseudomonadati</taxon>
        <taxon>Pseudomonadota</taxon>
        <taxon>Alphaproteobacteria</taxon>
        <taxon>Sphingomonadales</taxon>
        <taxon>Sphingomonadaceae</taxon>
        <taxon>Novosphingobium</taxon>
    </lineage>
</organism>
<evidence type="ECO:0000313" key="2">
    <source>
        <dbReference type="EMBL" id="MYL96820.1"/>
    </source>
</evidence>
<dbReference type="RefSeq" id="WP_160984565.1">
    <property type="nucleotide sequence ID" value="NZ_WVTD01000002.1"/>
</dbReference>
<gene>
    <name evidence="2" type="ORF">GR702_03405</name>
</gene>
<dbReference type="Pfam" id="PF06676">
    <property type="entry name" value="DUF1178"/>
    <property type="match status" value="1"/>
</dbReference>
<dbReference type="PIRSF" id="PIRSF032131">
    <property type="entry name" value="UCP032131"/>
    <property type="match status" value="1"/>
</dbReference>
<dbReference type="AlphaFoldDB" id="A0A7X4K665"/>
<evidence type="ECO:0000256" key="1">
    <source>
        <dbReference type="SAM" id="MobiDB-lite"/>
    </source>
</evidence>
<comment type="caution">
    <text evidence="2">The sequence shown here is derived from an EMBL/GenBank/DDBJ whole genome shotgun (WGS) entry which is preliminary data.</text>
</comment>
<evidence type="ECO:0000313" key="3">
    <source>
        <dbReference type="Proteomes" id="UP000465810"/>
    </source>
</evidence>
<feature type="region of interest" description="Disordered" evidence="1">
    <location>
        <begin position="57"/>
        <end position="87"/>
    </location>
</feature>